<keyword evidence="2" id="KW-1185">Reference proteome</keyword>
<comment type="caution">
    <text evidence="1">The sequence shown here is derived from an EMBL/GenBank/DDBJ whole genome shotgun (WGS) entry which is preliminary data.</text>
</comment>
<name>A0AAD7DQV2_MYCRO</name>
<dbReference type="EMBL" id="JARKIE010000032">
    <property type="protein sequence ID" value="KAJ7697041.1"/>
    <property type="molecule type" value="Genomic_DNA"/>
</dbReference>
<proteinExistence type="predicted"/>
<dbReference type="AlphaFoldDB" id="A0AAD7DQV2"/>
<protein>
    <submittedName>
        <fullName evidence="1">Uncharacterized protein</fullName>
    </submittedName>
</protein>
<organism evidence="1 2">
    <name type="scientific">Mycena rosella</name>
    <name type="common">Pink bonnet</name>
    <name type="synonym">Agaricus rosellus</name>
    <dbReference type="NCBI Taxonomy" id="1033263"/>
    <lineage>
        <taxon>Eukaryota</taxon>
        <taxon>Fungi</taxon>
        <taxon>Dikarya</taxon>
        <taxon>Basidiomycota</taxon>
        <taxon>Agaricomycotina</taxon>
        <taxon>Agaricomycetes</taxon>
        <taxon>Agaricomycetidae</taxon>
        <taxon>Agaricales</taxon>
        <taxon>Marasmiineae</taxon>
        <taxon>Mycenaceae</taxon>
        <taxon>Mycena</taxon>
    </lineage>
</organism>
<evidence type="ECO:0000313" key="2">
    <source>
        <dbReference type="Proteomes" id="UP001221757"/>
    </source>
</evidence>
<gene>
    <name evidence="1" type="ORF">B0H17DRAFT_1130679</name>
</gene>
<accession>A0AAD7DQV2</accession>
<reference evidence="1" key="1">
    <citation type="submission" date="2023-03" db="EMBL/GenBank/DDBJ databases">
        <title>Massive genome expansion in bonnet fungi (Mycena s.s.) driven by repeated elements and novel gene families across ecological guilds.</title>
        <authorList>
            <consortium name="Lawrence Berkeley National Laboratory"/>
            <person name="Harder C.B."/>
            <person name="Miyauchi S."/>
            <person name="Viragh M."/>
            <person name="Kuo A."/>
            <person name="Thoen E."/>
            <person name="Andreopoulos B."/>
            <person name="Lu D."/>
            <person name="Skrede I."/>
            <person name="Drula E."/>
            <person name="Henrissat B."/>
            <person name="Morin E."/>
            <person name="Kohler A."/>
            <person name="Barry K."/>
            <person name="LaButti K."/>
            <person name="Morin E."/>
            <person name="Salamov A."/>
            <person name="Lipzen A."/>
            <person name="Mereny Z."/>
            <person name="Hegedus B."/>
            <person name="Baldrian P."/>
            <person name="Stursova M."/>
            <person name="Weitz H."/>
            <person name="Taylor A."/>
            <person name="Grigoriev I.V."/>
            <person name="Nagy L.G."/>
            <person name="Martin F."/>
            <person name="Kauserud H."/>
        </authorList>
    </citation>
    <scope>NUCLEOTIDE SEQUENCE</scope>
    <source>
        <strain evidence="1">CBHHK067</strain>
    </source>
</reference>
<sequence length="228" mass="26231">MSAPFPPDVKNIMRKMFNWTCTICLNALPDEGSECTHIFDSSKAGEAQLEDTMDPEAVWEVFTELEHRCPPTLRRFTELYSLIPLFPESDQRSKPYELHCNMPPTCIVNGKGKFETISSPESTVQRQLYRIFSYKNAWRLTTPGILRFTPEPLHHEATTDYWHIPVKCHIILYLFIQRTVKRKSSSPEVALAGQIYATLLKRRGILTASLRTKSLHLPAIHHSCKVFV</sequence>
<dbReference type="Proteomes" id="UP001221757">
    <property type="component" value="Unassembled WGS sequence"/>
</dbReference>
<evidence type="ECO:0000313" key="1">
    <source>
        <dbReference type="EMBL" id="KAJ7697041.1"/>
    </source>
</evidence>